<dbReference type="SUPFAM" id="SSF51182">
    <property type="entry name" value="RmlC-like cupins"/>
    <property type="match status" value="1"/>
</dbReference>
<protein>
    <submittedName>
        <fullName evidence="5">AraC family transcriptional regulator</fullName>
    </submittedName>
</protein>
<evidence type="ECO:0000313" key="6">
    <source>
        <dbReference type="Proteomes" id="UP000295706"/>
    </source>
</evidence>
<dbReference type="Proteomes" id="UP000295706">
    <property type="component" value="Unassembled WGS sequence"/>
</dbReference>
<dbReference type="InterPro" id="IPR018060">
    <property type="entry name" value="HTH_AraC"/>
</dbReference>
<comment type="caution">
    <text evidence="5">The sequence shown here is derived from an EMBL/GenBank/DDBJ whole genome shotgun (WGS) entry which is preliminary data.</text>
</comment>
<accession>A0A4R4KB28</accession>
<dbReference type="PROSITE" id="PS00041">
    <property type="entry name" value="HTH_ARAC_FAMILY_1"/>
    <property type="match status" value="1"/>
</dbReference>
<dbReference type="InterPro" id="IPR011051">
    <property type="entry name" value="RmlC_Cupin_sf"/>
</dbReference>
<dbReference type="GO" id="GO:0003700">
    <property type="term" value="F:DNA-binding transcription factor activity"/>
    <property type="evidence" value="ECO:0007669"/>
    <property type="project" value="InterPro"/>
</dbReference>
<feature type="domain" description="HTH araC/xylS-type" evidence="4">
    <location>
        <begin position="188"/>
        <end position="286"/>
    </location>
</feature>
<dbReference type="PANTHER" id="PTHR43280">
    <property type="entry name" value="ARAC-FAMILY TRANSCRIPTIONAL REGULATOR"/>
    <property type="match status" value="1"/>
</dbReference>
<dbReference type="InterPro" id="IPR003313">
    <property type="entry name" value="AraC-bd"/>
</dbReference>
<evidence type="ECO:0000256" key="1">
    <source>
        <dbReference type="ARBA" id="ARBA00023015"/>
    </source>
</evidence>
<dbReference type="Gene3D" id="1.10.10.60">
    <property type="entry name" value="Homeodomain-like"/>
    <property type="match status" value="2"/>
</dbReference>
<keyword evidence="1" id="KW-0805">Transcription regulation</keyword>
<evidence type="ECO:0000256" key="3">
    <source>
        <dbReference type="ARBA" id="ARBA00023163"/>
    </source>
</evidence>
<organism evidence="5 6">
    <name type="scientific">Arundinibacter roseus</name>
    <dbReference type="NCBI Taxonomy" id="2070510"/>
    <lineage>
        <taxon>Bacteria</taxon>
        <taxon>Pseudomonadati</taxon>
        <taxon>Bacteroidota</taxon>
        <taxon>Cytophagia</taxon>
        <taxon>Cytophagales</taxon>
        <taxon>Spirosomataceae</taxon>
        <taxon>Arundinibacter</taxon>
    </lineage>
</organism>
<dbReference type="Gene3D" id="2.60.120.10">
    <property type="entry name" value="Jelly Rolls"/>
    <property type="match status" value="1"/>
</dbReference>
<dbReference type="AlphaFoldDB" id="A0A4R4KB28"/>
<keyword evidence="6" id="KW-1185">Reference proteome</keyword>
<dbReference type="EMBL" id="SMJU01000010">
    <property type="protein sequence ID" value="TDB63369.1"/>
    <property type="molecule type" value="Genomic_DNA"/>
</dbReference>
<dbReference type="GO" id="GO:0043565">
    <property type="term" value="F:sequence-specific DNA binding"/>
    <property type="evidence" value="ECO:0007669"/>
    <property type="project" value="InterPro"/>
</dbReference>
<proteinExistence type="predicted"/>
<sequence length="293" mass="33920">MQPSLEKIDLQQERSLLIRHISLPYFNAPYHFHPEYELTYILRGSGQRFVGDSVERFSEGDWILLGPNLPHFWQSDEVFYEPHSSKRCEALVVQFSSVLLDKTIRALPEFSTVATFLDQAGRGISFDANPRHLSPEAELLPLLTDTPTEQILRVLQLLCRLSAQPTHRFLTAAAYSTQPNTTETERMARILTHSMQHFRRPLALSEIAEVAHLSEAAFCRYFRQRTHKTFVTYLTELRISHARQLLRRSELSVSQVALESGFQNAAHFHRVFLRLTQQSPLQFRQAFISSKKR</sequence>
<evidence type="ECO:0000313" key="5">
    <source>
        <dbReference type="EMBL" id="TDB63369.1"/>
    </source>
</evidence>
<keyword evidence="3" id="KW-0804">Transcription</keyword>
<dbReference type="Pfam" id="PF12833">
    <property type="entry name" value="HTH_18"/>
    <property type="match status" value="1"/>
</dbReference>
<dbReference type="PANTHER" id="PTHR43280:SF27">
    <property type="entry name" value="TRANSCRIPTIONAL REGULATOR MTLR"/>
    <property type="match status" value="1"/>
</dbReference>
<reference evidence="5 6" key="1">
    <citation type="submission" date="2019-02" db="EMBL/GenBank/DDBJ databases">
        <title>Arundinibacter roseus gen. nov., sp. nov., a new member of the family Cytophagaceae.</title>
        <authorList>
            <person name="Szuroczki S."/>
            <person name="Khayer B."/>
            <person name="Sproer C."/>
            <person name="Toumi M."/>
            <person name="Szabo A."/>
            <person name="Felfoldi T."/>
            <person name="Schumann P."/>
            <person name="Toth E."/>
        </authorList>
    </citation>
    <scope>NUCLEOTIDE SEQUENCE [LARGE SCALE GENOMIC DNA]</scope>
    <source>
        <strain evidence="5 6">DMA-k-7a</strain>
    </source>
</reference>
<evidence type="ECO:0000259" key="4">
    <source>
        <dbReference type="PROSITE" id="PS01124"/>
    </source>
</evidence>
<dbReference type="SUPFAM" id="SSF46689">
    <property type="entry name" value="Homeodomain-like"/>
    <property type="match status" value="2"/>
</dbReference>
<dbReference type="InterPro" id="IPR014710">
    <property type="entry name" value="RmlC-like_jellyroll"/>
</dbReference>
<dbReference type="OrthoDB" id="792101at2"/>
<dbReference type="InterPro" id="IPR009057">
    <property type="entry name" value="Homeodomain-like_sf"/>
</dbReference>
<evidence type="ECO:0000256" key="2">
    <source>
        <dbReference type="ARBA" id="ARBA00023125"/>
    </source>
</evidence>
<dbReference type="RefSeq" id="WP_132119669.1">
    <property type="nucleotide sequence ID" value="NZ_SMJU01000010.1"/>
</dbReference>
<dbReference type="PROSITE" id="PS01124">
    <property type="entry name" value="HTH_ARAC_FAMILY_2"/>
    <property type="match status" value="1"/>
</dbReference>
<keyword evidence="2" id="KW-0238">DNA-binding</keyword>
<dbReference type="InterPro" id="IPR018062">
    <property type="entry name" value="HTH_AraC-typ_CS"/>
</dbReference>
<dbReference type="SMART" id="SM00342">
    <property type="entry name" value="HTH_ARAC"/>
    <property type="match status" value="1"/>
</dbReference>
<dbReference type="Pfam" id="PF02311">
    <property type="entry name" value="AraC_binding"/>
    <property type="match status" value="1"/>
</dbReference>
<name>A0A4R4KB28_9BACT</name>
<gene>
    <name evidence="5" type="ORF">EZE20_16485</name>
</gene>
<dbReference type="CDD" id="cd06976">
    <property type="entry name" value="cupin_MtlR-like_N"/>
    <property type="match status" value="1"/>
</dbReference>